<feature type="transmembrane region" description="Helical" evidence="2">
    <location>
        <begin position="20"/>
        <end position="40"/>
    </location>
</feature>
<evidence type="ECO:0008006" key="5">
    <source>
        <dbReference type="Google" id="ProtNLM"/>
    </source>
</evidence>
<organism evidence="3 4">
    <name type="scientific">Turnera subulata</name>
    <dbReference type="NCBI Taxonomy" id="218843"/>
    <lineage>
        <taxon>Eukaryota</taxon>
        <taxon>Viridiplantae</taxon>
        <taxon>Streptophyta</taxon>
        <taxon>Embryophyta</taxon>
        <taxon>Tracheophyta</taxon>
        <taxon>Spermatophyta</taxon>
        <taxon>Magnoliopsida</taxon>
        <taxon>eudicotyledons</taxon>
        <taxon>Gunneridae</taxon>
        <taxon>Pentapetalae</taxon>
        <taxon>rosids</taxon>
        <taxon>fabids</taxon>
        <taxon>Malpighiales</taxon>
        <taxon>Passifloraceae</taxon>
        <taxon>Turnera</taxon>
    </lineage>
</organism>
<sequence>MARPLLSHPIQGLSFLSAPFSYLIIVAAVLGVLSMVTLLCGSHHSTKKSKNPRGVESRSSESSEKKILSKLNSDIKDKAVLMVKLISWRKVQDGEEEDDDDDDDNRAIWRKGIIKGEKCRPLDFSGKILYDSEGNLLPESPHPVSKR</sequence>
<evidence type="ECO:0000313" key="4">
    <source>
        <dbReference type="Proteomes" id="UP001141552"/>
    </source>
</evidence>
<dbReference type="Proteomes" id="UP001141552">
    <property type="component" value="Unassembled WGS sequence"/>
</dbReference>
<reference evidence="3" key="1">
    <citation type="submission" date="2022-02" db="EMBL/GenBank/DDBJ databases">
        <authorList>
            <person name="Henning P.M."/>
            <person name="McCubbin A.G."/>
            <person name="Shore J.S."/>
        </authorList>
    </citation>
    <scope>NUCLEOTIDE SEQUENCE</scope>
    <source>
        <strain evidence="3">F60SS</strain>
        <tissue evidence="3">Leaves</tissue>
    </source>
</reference>
<evidence type="ECO:0000313" key="3">
    <source>
        <dbReference type="EMBL" id="KAJ4848313.1"/>
    </source>
</evidence>
<dbReference type="OrthoDB" id="674685at2759"/>
<name>A0A9Q0GDN7_9ROSI</name>
<feature type="compositionally biased region" description="Basic and acidic residues" evidence="1">
    <location>
        <begin position="53"/>
        <end position="64"/>
    </location>
</feature>
<dbReference type="EMBL" id="JAKUCV010000928">
    <property type="protein sequence ID" value="KAJ4848313.1"/>
    <property type="molecule type" value="Genomic_DNA"/>
</dbReference>
<keyword evidence="4" id="KW-1185">Reference proteome</keyword>
<proteinExistence type="predicted"/>
<gene>
    <name evidence="3" type="ORF">Tsubulata_003701</name>
</gene>
<dbReference type="PANTHER" id="PTHR33237:SF31">
    <property type="entry name" value="F2P16.13 PROTEIN"/>
    <property type="match status" value="1"/>
</dbReference>
<keyword evidence="2" id="KW-0472">Membrane</keyword>
<feature type="region of interest" description="Disordered" evidence="1">
    <location>
        <begin position="43"/>
        <end position="64"/>
    </location>
</feature>
<comment type="caution">
    <text evidence="3">The sequence shown here is derived from an EMBL/GenBank/DDBJ whole genome shotgun (WGS) entry which is preliminary data.</text>
</comment>
<dbReference type="PANTHER" id="PTHR33237">
    <property type="entry name" value="F2P16.13 PROTEIN-RELATED"/>
    <property type="match status" value="1"/>
</dbReference>
<protein>
    <recommendedName>
        <fullName evidence="5">Transmembrane protein</fullName>
    </recommendedName>
</protein>
<reference evidence="3" key="2">
    <citation type="journal article" date="2023" name="Plants (Basel)">
        <title>Annotation of the Turnera subulata (Passifloraceae) Draft Genome Reveals the S-Locus Evolved after the Divergence of Turneroideae from Passifloroideae in a Stepwise Manner.</title>
        <authorList>
            <person name="Henning P.M."/>
            <person name="Roalson E.H."/>
            <person name="Mir W."/>
            <person name="McCubbin A.G."/>
            <person name="Shore J.S."/>
        </authorList>
    </citation>
    <scope>NUCLEOTIDE SEQUENCE</scope>
    <source>
        <strain evidence="3">F60SS</strain>
    </source>
</reference>
<keyword evidence="2" id="KW-1133">Transmembrane helix</keyword>
<dbReference type="AlphaFoldDB" id="A0A9Q0GDN7"/>
<evidence type="ECO:0000256" key="2">
    <source>
        <dbReference type="SAM" id="Phobius"/>
    </source>
</evidence>
<keyword evidence="2" id="KW-0812">Transmembrane</keyword>
<evidence type="ECO:0000256" key="1">
    <source>
        <dbReference type="SAM" id="MobiDB-lite"/>
    </source>
</evidence>
<accession>A0A9Q0GDN7</accession>